<gene>
    <name evidence="3" type="ORF">BaRGS_00022380</name>
</gene>
<protein>
    <recommendedName>
        <fullName evidence="2">Apple domain-containing protein</fullName>
    </recommendedName>
</protein>
<name>A0ABD0KH22_9CAEN</name>
<reference evidence="3 4" key="1">
    <citation type="journal article" date="2023" name="Sci. Data">
        <title>Genome assembly of the Korean intertidal mud-creeper Batillaria attramentaria.</title>
        <authorList>
            <person name="Patra A.K."/>
            <person name="Ho P.T."/>
            <person name="Jun S."/>
            <person name="Lee S.J."/>
            <person name="Kim Y."/>
            <person name="Won Y.J."/>
        </authorList>
    </citation>
    <scope>NUCLEOTIDE SEQUENCE [LARGE SCALE GENOMIC DNA]</scope>
    <source>
        <strain evidence="3">Wonlab-2016</strain>
    </source>
</reference>
<feature type="non-terminal residue" evidence="3">
    <location>
        <position position="148"/>
    </location>
</feature>
<sequence length="148" mass="16376">MKVLCLSILILVHSTPCRSGQVKRQMLFKPFFHLSDKIFTDNLLWARDVLSKWECARMCVRFGTCTSFTVSGAGSAMTSCRLHAKVMTSAEPFTVSAGTRYFVNFWLDMPCTSSAECTVDNAECVAGSDVCLCTPGYFYSETTTECVA</sequence>
<evidence type="ECO:0000256" key="1">
    <source>
        <dbReference type="SAM" id="SignalP"/>
    </source>
</evidence>
<keyword evidence="1" id="KW-0732">Signal</keyword>
<feature type="signal peptide" evidence="1">
    <location>
        <begin position="1"/>
        <end position="19"/>
    </location>
</feature>
<dbReference type="PROSITE" id="PS50948">
    <property type="entry name" value="PAN"/>
    <property type="match status" value="1"/>
</dbReference>
<feature type="chain" id="PRO_5044788906" description="Apple domain-containing protein" evidence="1">
    <location>
        <begin position="20"/>
        <end position="148"/>
    </location>
</feature>
<evidence type="ECO:0000313" key="4">
    <source>
        <dbReference type="Proteomes" id="UP001519460"/>
    </source>
</evidence>
<dbReference type="AlphaFoldDB" id="A0ABD0KH22"/>
<comment type="caution">
    <text evidence="3">The sequence shown here is derived from an EMBL/GenBank/DDBJ whole genome shotgun (WGS) entry which is preliminary data.</text>
</comment>
<keyword evidence="4" id="KW-1185">Reference proteome</keyword>
<dbReference type="Proteomes" id="UP001519460">
    <property type="component" value="Unassembled WGS sequence"/>
</dbReference>
<dbReference type="EMBL" id="JACVVK020000180">
    <property type="protein sequence ID" value="KAK7486332.1"/>
    <property type="molecule type" value="Genomic_DNA"/>
</dbReference>
<dbReference type="InterPro" id="IPR003609">
    <property type="entry name" value="Pan_app"/>
</dbReference>
<proteinExistence type="predicted"/>
<evidence type="ECO:0000313" key="3">
    <source>
        <dbReference type="EMBL" id="KAK7486332.1"/>
    </source>
</evidence>
<feature type="domain" description="Apple" evidence="2">
    <location>
        <begin position="17"/>
        <end position="106"/>
    </location>
</feature>
<evidence type="ECO:0000259" key="2">
    <source>
        <dbReference type="PROSITE" id="PS50948"/>
    </source>
</evidence>
<organism evidence="3 4">
    <name type="scientific">Batillaria attramentaria</name>
    <dbReference type="NCBI Taxonomy" id="370345"/>
    <lineage>
        <taxon>Eukaryota</taxon>
        <taxon>Metazoa</taxon>
        <taxon>Spiralia</taxon>
        <taxon>Lophotrochozoa</taxon>
        <taxon>Mollusca</taxon>
        <taxon>Gastropoda</taxon>
        <taxon>Caenogastropoda</taxon>
        <taxon>Sorbeoconcha</taxon>
        <taxon>Cerithioidea</taxon>
        <taxon>Batillariidae</taxon>
        <taxon>Batillaria</taxon>
    </lineage>
</organism>
<accession>A0ABD0KH22</accession>